<dbReference type="EMBL" id="LNGF01000030">
    <property type="protein sequence ID" value="KYC47187.1"/>
    <property type="molecule type" value="Genomic_DNA"/>
</dbReference>
<protein>
    <submittedName>
        <fullName evidence="2">Uncharacterized protein</fullName>
    </submittedName>
</protein>
<dbReference type="EMBL" id="LNGE01000018">
    <property type="protein sequence ID" value="KYC45449.1"/>
    <property type="molecule type" value="Genomic_DNA"/>
</dbReference>
<evidence type="ECO:0000313" key="2">
    <source>
        <dbReference type="EMBL" id="KYC47187.1"/>
    </source>
</evidence>
<organism evidence="2 3">
    <name type="scientific">Candidatus Methanofastidiosum methylothiophilum</name>
    <dbReference type="NCBI Taxonomy" id="1705564"/>
    <lineage>
        <taxon>Archaea</taxon>
        <taxon>Methanobacteriati</taxon>
        <taxon>Methanobacteriota</taxon>
        <taxon>Stenosarchaea group</taxon>
        <taxon>Candidatus Methanofastidiosia</taxon>
        <taxon>Candidatus Methanofastidiosales</taxon>
        <taxon>Candidatus Methanofastidiosaceae</taxon>
        <taxon>Candidatus Methanofastidiosum</taxon>
    </lineage>
</organism>
<accession>A0A150IQD1</accession>
<dbReference type="Proteomes" id="UP000092401">
    <property type="component" value="Unassembled WGS sequence"/>
</dbReference>
<sequence length="40" mass="4928">MEKILSQLEIYGRTEASKTKKYILYYPIVIRGFYNLWQNR</sequence>
<gene>
    <name evidence="1" type="ORF">APG10_00824</name>
    <name evidence="2" type="ORF">APG11_01343</name>
</gene>
<evidence type="ECO:0000313" key="3">
    <source>
        <dbReference type="Proteomes" id="UP000091929"/>
    </source>
</evidence>
<dbReference type="AlphaFoldDB" id="A0A150IQD1"/>
<accession>A0A150IKD3</accession>
<proteinExistence type="predicted"/>
<dbReference type="Proteomes" id="UP000091929">
    <property type="component" value="Unassembled WGS sequence"/>
</dbReference>
<name>A0A150IQD1_9EURY</name>
<reference evidence="3 4" key="1">
    <citation type="journal article" date="2016" name="ISME J.">
        <title>Chasing the elusive Euryarchaeota class WSA2: genomes reveal a uniquely fastidious methyl-reducing methanogen.</title>
        <authorList>
            <person name="Nobu M.K."/>
            <person name="Narihiro T."/>
            <person name="Kuroda K."/>
            <person name="Mei R."/>
            <person name="Liu W.T."/>
        </authorList>
    </citation>
    <scope>NUCLEOTIDE SEQUENCE [LARGE SCALE GENOMIC DNA]</scope>
    <source>
        <strain evidence="1">B03fssc0709_Meth_Bin005</strain>
        <strain evidence="2">B15fssc0709_Meth_Bin003</strain>
    </source>
</reference>
<comment type="caution">
    <text evidence="2">The sequence shown here is derived from an EMBL/GenBank/DDBJ whole genome shotgun (WGS) entry which is preliminary data.</text>
</comment>
<evidence type="ECO:0000313" key="4">
    <source>
        <dbReference type="Proteomes" id="UP000092401"/>
    </source>
</evidence>
<evidence type="ECO:0000313" key="1">
    <source>
        <dbReference type="EMBL" id="KYC45449.1"/>
    </source>
</evidence>